<dbReference type="GO" id="GO:0006631">
    <property type="term" value="P:fatty acid metabolic process"/>
    <property type="evidence" value="ECO:0007669"/>
    <property type="project" value="TreeGrafter"/>
</dbReference>
<sequence>MSDQPPSSIIAALLHHAATDPDRPCLQWGSETFSYQTVAGLAAGWAEHFLRQGIHRGDRIGLFLPSSPNFLVAYLGVQMAGAVAVLINTQYRQFELNHILADSEPRMVLCDAAGVTYIGAAAGSVGATLVVTTNEVQRKDAVAWRDEVPKPDQLAMLAYTSGTTGRSKGAMLTHSGLLANSRAVGQAWQWTADDNLLLVLPLFHIHGLGVGVHGTLLAGASISLHPRFVPAETLTALRSGQHTLFFGVPTMYTRLIDAFREHASAAAIANPAPTPLPLRLCVAGSAPLAPQTQLEFQRIFGQRILERYGMTETGMNIGNRYDGERRAGTVGVPFPNQEAQVVDVQTRDVLPDGALGEIQVRGPHVFAGYWRNPDATAEVLQADGWFNTGDLGWRSTDGFYTITGRARELIITGGYNVYPREVEELLLNHPAVAECAVLGVPDPDLGEHVVAVIVPSKPAQPPDPAHLTIYCREHLAAYKRPRTFHIMGALPRNAMGKVQKELLKERLGLL</sequence>
<feature type="domain" description="AMP-binding enzyme C-terminal" evidence="3">
    <location>
        <begin position="421"/>
        <end position="497"/>
    </location>
</feature>
<evidence type="ECO:0000259" key="3">
    <source>
        <dbReference type="Pfam" id="PF13193"/>
    </source>
</evidence>
<evidence type="ECO:0000256" key="1">
    <source>
        <dbReference type="ARBA" id="ARBA00006432"/>
    </source>
</evidence>
<evidence type="ECO:0000313" key="5">
    <source>
        <dbReference type="Proteomes" id="UP000280307"/>
    </source>
</evidence>
<dbReference type="GO" id="GO:0031956">
    <property type="term" value="F:medium-chain fatty acid-CoA ligase activity"/>
    <property type="evidence" value="ECO:0007669"/>
    <property type="project" value="TreeGrafter"/>
</dbReference>
<dbReference type="Gene3D" id="3.40.50.12780">
    <property type="entry name" value="N-terminal domain of ligase-like"/>
    <property type="match status" value="1"/>
</dbReference>
<dbReference type="InterPro" id="IPR042099">
    <property type="entry name" value="ANL_N_sf"/>
</dbReference>
<dbReference type="InterPro" id="IPR020845">
    <property type="entry name" value="AMP-binding_CS"/>
</dbReference>
<dbReference type="InterPro" id="IPR025110">
    <property type="entry name" value="AMP-bd_C"/>
</dbReference>
<dbReference type="PANTHER" id="PTHR43201:SF8">
    <property type="entry name" value="ACYL-COA SYNTHETASE FAMILY MEMBER 3"/>
    <property type="match status" value="1"/>
</dbReference>
<reference evidence="4 5" key="1">
    <citation type="submission" date="2018-12" db="EMBL/GenBank/DDBJ databases">
        <title>Genome Sequence of Candidatus Viridilinea halotolerans isolated from saline sulfide-rich spring.</title>
        <authorList>
            <person name="Grouzdev D.S."/>
            <person name="Burganskaya E.I."/>
            <person name="Krutkina M.S."/>
            <person name="Sukhacheva M.V."/>
            <person name="Gorlenko V.M."/>
        </authorList>
    </citation>
    <scope>NUCLEOTIDE SEQUENCE [LARGE SCALE GENOMIC DNA]</scope>
    <source>
        <strain evidence="4">Chok-6</strain>
    </source>
</reference>
<comment type="caution">
    <text evidence="4">The sequence shown here is derived from an EMBL/GenBank/DDBJ whole genome shotgun (WGS) entry which is preliminary data.</text>
</comment>
<dbReference type="InterPro" id="IPR000873">
    <property type="entry name" value="AMP-dep_synth/lig_dom"/>
</dbReference>
<dbReference type="Proteomes" id="UP000280307">
    <property type="component" value="Unassembled WGS sequence"/>
</dbReference>
<dbReference type="Pfam" id="PF00501">
    <property type="entry name" value="AMP-binding"/>
    <property type="match status" value="1"/>
</dbReference>
<dbReference type="AlphaFoldDB" id="A0A426U4C5"/>
<protein>
    <submittedName>
        <fullName evidence="4">Long-chain fatty acid--CoA ligase</fullName>
    </submittedName>
</protein>
<dbReference type="CDD" id="cd05941">
    <property type="entry name" value="MCS"/>
    <property type="match status" value="1"/>
</dbReference>
<accession>A0A426U4C5</accession>
<dbReference type="PROSITE" id="PS00455">
    <property type="entry name" value="AMP_BINDING"/>
    <property type="match status" value="1"/>
</dbReference>
<feature type="domain" description="AMP-dependent synthetase/ligase" evidence="2">
    <location>
        <begin position="15"/>
        <end position="370"/>
    </location>
</feature>
<dbReference type="Pfam" id="PF13193">
    <property type="entry name" value="AMP-binding_C"/>
    <property type="match status" value="1"/>
</dbReference>
<dbReference type="EMBL" id="RSAS01000241">
    <property type="protein sequence ID" value="RRR74758.1"/>
    <property type="molecule type" value="Genomic_DNA"/>
</dbReference>
<evidence type="ECO:0000259" key="2">
    <source>
        <dbReference type="Pfam" id="PF00501"/>
    </source>
</evidence>
<gene>
    <name evidence="4" type="ORF">EI684_06340</name>
</gene>
<evidence type="ECO:0000313" key="4">
    <source>
        <dbReference type="EMBL" id="RRR74758.1"/>
    </source>
</evidence>
<name>A0A426U4C5_9CHLR</name>
<organism evidence="4 5">
    <name type="scientific">Candidatus Viridilinea halotolerans</name>
    <dbReference type="NCBI Taxonomy" id="2491704"/>
    <lineage>
        <taxon>Bacteria</taxon>
        <taxon>Bacillati</taxon>
        <taxon>Chloroflexota</taxon>
        <taxon>Chloroflexia</taxon>
        <taxon>Chloroflexales</taxon>
        <taxon>Chloroflexineae</taxon>
        <taxon>Oscillochloridaceae</taxon>
        <taxon>Candidatus Viridilinea</taxon>
    </lineage>
</organism>
<keyword evidence="4" id="KW-0436">Ligase</keyword>
<dbReference type="SUPFAM" id="SSF56801">
    <property type="entry name" value="Acetyl-CoA synthetase-like"/>
    <property type="match status" value="1"/>
</dbReference>
<proteinExistence type="inferred from homology"/>
<comment type="similarity">
    <text evidence="1">Belongs to the ATP-dependent AMP-binding enzyme family.</text>
</comment>
<dbReference type="Gene3D" id="3.30.300.30">
    <property type="match status" value="1"/>
</dbReference>
<dbReference type="InterPro" id="IPR045851">
    <property type="entry name" value="AMP-bd_C_sf"/>
</dbReference>
<dbReference type="PANTHER" id="PTHR43201">
    <property type="entry name" value="ACYL-COA SYNTHETASE"/>
    <property type="match status" value="1"/>
</dbReference>